<feature type="compositionally biased region" description="Low complexity" evidence="7">
    <location>
        <begin position="625"/>
        <end position="634"/>
    </location>
</feature>
<accession>A0AAD9BG74</accession>
<keyword evidence="3" id="KW-0716">Sensory transduction</keyword>
<dbReference type="PROSITE" id="PS00295">
    <property type="entry name" value="ARRESTINS"/>
    <property type="match status" value="1"/>
</dbReference>
<dbReference type="Pfam" id="PF00339">
    <property type="entry name" value="Arrestin_N"/>
    <property type="match status" value="1"/>
</dbReference>
<evidence type="ECO:0000256" key="4">
    <source>
        <dbReference type="ARBA" id="ARBA00023305"/>
    </source>
</evidence>
<keyword evidence="10" id="KW-1185">Reference proteome</keyword>
<dbReference type="GO" id="GO:0007165">
    <property type="term" value="P:signal transduction"/>
    <property type="evidence" value="ECO:0007669"/>
    <property type="project" value="InterPro"/>
</dbReference>
<dbReference type="PANTHER" id="PTHR11792:SF19">
    <property type="entry name" value="ARRESTIN-C"/>
    <property type="match status" value="1"/>
</dbReference>
<organism evidence="9 10">
    <name type="scientific">Dissostichus eleginoides</name>
    <name type="common">Patagonian toothfish</name>
    <name type="synonym">Dissostichus amissus</name>
    <dbReference type="NCBI Taxonomy" id="100907"/>
    <lineage>
        <taxon>Eukaryota</taxon>
        <taxon>Metazoa</taxon>
        <taxon>Chordata</taxon>
        <taxon>Craniata</taxon>
        <taxon>Vertebrata</taxon>
        <taxon>Euteleostomi</taxon>
        <taxon>Actinopterygii</taxon>
        <taxon>Neopterygii</taxon>
        <taxon>Teleostei</taxon>
        <taxon>Neoteleostei</taxon>
        <taxon>Acanthomorphata</taxon>
        <taxon>Eupercaria</taxon>
        <taxon>Perciformes</taxon>
        <taxon>Notothenioidei</taxon>
        <taxon>Nototheniidae</taxon>
        <taxon>Dissostichus</taxon>
    </lineage>
</organism>
<evidence type="ECO:0000313" key="10">
    <source>
        <dbReference type="Proteomes" id="UP001228049"/>
    </source>
</evidence>
<feature type="compositionally biased region" description="Basic and acidic residues" evidence="7">
    <location>
        <begin position="645"/>
        <end position="654"/>
    </location>
</feature>
<evidence type="ECO:0000313" key="9">
    <source>
        <dbReference type="EMBL" id="KAK1882361.1"/>
    </source>
</evidence>
<name>A0AAD9BG74_DISEL</name>
<dbReference type="GO" id="GO:0002031">
    <property type="term" value="P:G protein-coupled receptor internalization"/>
    <property type="evidence" value="ECO:0007669"/>
    <property type="project" value="TreeGrafter"/>
</dbReference>
<gene>
    <name evidence="9" type="ORF">KUDE01_023144</name>
</gene>
<protein>
    <recommendedName>
        <fullName evidence="2">Arrestin-C</fullName>
    </recommendedName>
    <alternativeName>
        <fullName evidence="6">Cone arrestin</fullName>
    </alternativeName>
</protein>
<dbReference type="Pfam" id="PF06677">
    <property type="entry name" value="Auto_anti-p27"/>
    <property type="match status" value="1"/>
</dbReference>
<dbReference type="GO" id="GO:0007399">
    <property type="term" value="P:nervous system development"/>
    <property type="evidence" value="ECO:0007669"/>
    <property type="project" value="UniProtKB-ARBA"/>
</dbReference>
<evidence type="ECO:0000256" key="5">
    <source>
        <dbReference type="ARBA" id="ARBA00024976"/>
    </source>
</evidence>
<dbReference type="PRINTS" id="PR00309">
    <property type="entry name" value="ARRESTIN"/>
</dbReference>
<dbReference type="InterPro" id="IPR014753">
    <property type="entry name" value="Arrestin_N"/>
</dbReference>
<dbReference type="PANTHER" id="PTHR11792">
    <property type="entry name" value="ARRESTIN"/>
    <property type="match status" value="1"/>
</dbReference>
<evidence type="ECO:0000259" key="8">
    <source>
        <dbReference type="SMART" id="SM01017"/>
    </source>
</evidence>
<dbReference type="EMBL" id="JASDAP010000023">
    <property type="protein sequence ID" value="KAK1882361.1"/>
    <property type="molecule type" value="Genomic_DNA"/>
</dbReference>
<dbReference type="AlphaFoldDB" id="A0AAD9BG74"/>
<feature type="compositionally biased region" description="Acidic residues" evidence="7">
    <location>
        <begin position="612"/>
        <end position="621"/>
    </location>
</feature>
<evidence type="ECO:0000256" key="1">
    <source>
        <dbReference type="ARBA" id="ARBA00005298"/>
    </source>
</evidence>
<evidence type="ECO:0000256" key="6">
    <source>
        <dbReference type="ARBA" id="ARBA00031498"/>
    </source>
</evidence>
<evidence type="ECO:0000256" key="2">
    <source>
        <dbReference type="ARBA" id="ARBA00017730"/>
    </source>
</evidence>
<dbReference type="InterPro" id="IPR000698">
    <property type="entry name" value="Arrestin"/>
</dbReference>
<feature type="domain" description="Arrestin C-terminal-like" evidence="8">
    <location>
        <begin position="190"/>
        <end position="326"/>
    </location>
</feature>
<feature type="region of interest" description="Disordered" evidence="7">
    <location>
        <begin position="481"/>
        <end position="504"/>
    </location>
</feature>
<dbReference type="InterPro" id="IPR017864">
    <property type="entry name" value="Arrestin_CS"/>
</dbReference>
<proteinExistence type="inferred from homology"/>
<dbReference type="InterPro" id="IPR009563">
    <property type="entry name" value="SSSCA1"/>
</dbReference>
<reference evidence="9" key="1">
    <citation type="submission" date="2023-04" db="EMBL/GenBank/DDBJ databases">
        <title>Chromosome-level genome of Chaenocephalus aceratus.</title>
        <authorList>
            <person name="Park H."/>
        </authorList>
    </citation>
    <scope>NUCLEOTIDE SEQUENCE</scope>
    <source>
        <strain evidence="9">DE</strain>
        <tissue evidence="9">Muscle</tissue>
    </source>
</reference>
<evidence type="ECO:0000256" key="7">
    <source>
        <dbReference type="SAM" id="MobiDB-lite"/>
    </source>
</evidence>
<dbReference type="InterPro" id="IPR014752">
    <property type="entry name" value="Arrestin-like_C"/>
</dbReference>
<sequence length="654" mass="71271">MTKVFKKTSGNGGLMLYLGKRDYVDHVDKVDQVDGVVKLDTKDFGDRKVFVQLACAFRYGSEDLDVMGLCFRKDIWIHHFQIYPESHKPTLSAMHDTLLKKAGDDAKPFSFEIPNNLPCSVSLQPGPDDQGKACGVDFEIKTFIANKKSDPDEKIEKKDTARLVIRKIQFAPSQIGAGPKADICKSFMMSDKPVHLEASLEKDWNNSQTSSFTQQTNTPRLFSAKSLGRETVESNGTYENTLTITPLLAENKEKRGLSLDGRLKDEDTNLASTTMLRQGLEKEVLGILVSYKIKINLMVAGGGLLGGLTSSDVTLELPLMLMHPKPEDDKDFFDWEPPTEAEMKVIQARKERQDKISKLMGGYLLKGYRMLGDCCDVCGTILLQDKQQKLYCVSCQELDSDVDKDNPALNAQAALSQEAEEAVLIKLRWATSQLQSSASLETSIQLCSLIASCANSLRSLKELSQKRAVASRAESAVRGVMNGSRRGAADGPGGGGASGVSSVEGLPPLPKGLSGILNSSGGSWRDIEKVHSKRARIQADINRGGGDGQRGHGKPGGLDAALALLRKEMVGLRQLDMSLLCQLWSLHESIQDFKGSSLLSDVSLSADNGSSSEDEEDDEEAGVISQPPSSSSLSLPPPSSNSRDQWIKDSFHIP</sequence>
<dbReference type="GO" id="GO:0001664">
    <property type="term" value="F:G protein-coupled receptor binding"/>
    <property type="evidence" value="ECO:0007669"/>
    <property type="project" value="TreeGrafter"/>
</dbReference>
<feature type="region of interest" description="Disordered" evidence="7">
    <location>
        <begin position="603"/>
        <end position="654"/>
    </location>
</feature>
<dbReference type="Proteomes" id="UP001228049">
    <property type="component" value="Unassembled WGS sequence"/>
</dbReference>
<comment type="similarity">
    <text evidence="1">Belongs to the arrestin family.</text>
</comment>
<dbReference type="FunFam" id="2.60.40.840:FF:000002">
    <property type="entry name" value="Arrestin 3"/>
    <property type="match status" value="1"/>
</dbReference>
<dbReference type="SMART" id="SM01017">
    <property type="entry name" value="Arrestin_C"/>
    <property type="match status" value="1"/>
</dbReference>
<comment type="caution">
    <text evidence="9">The sequence shown here is derived from an EMBL/GenBank/DDBJ whole genome shotgun (WGS) entry which is preliminary data.</text>
</comment>
<evidence type="ECO:0000256" key="3">
    <source>
        <dbReference type="ARBA" id="ARBA00022606"/>
    </source>
</evidence>
<dbReference type="InterPro" id="IPR011022">
    <property type="entry name" value="Arrestin_C-like"/>
</dbReference>
<comment type="function">
    <text evidence="5">May play a role in an as yet undefined retina-specific signal transduction. Could bind to photoactivated-phosphorylated red/green opsins.</text>
</comment>
<dbReference type="Gene3D" id="2.60.40.640">
    <property type="match status" value="1"/>
</dbReference>
<dbReference type="InterPro" id="IPR014756">
    <property type="entry name" value="Ig_E-set"/>
</dbReference>
<dbReference type="GO" id="GO:0007601">
    <property type="term" value="P:visual perception"/>
    <property type="evidence" value="ECO:0007669"/>
    <property type="project" value="UniProtKB-KW"/>
</dbReference>
<dbReference type="Gene3D" id="2.60.40.840">
    <property type="match status" value="1"/>
</dbReference>
<dbReference type="SUPFAM" id="SSF81296">
    <property type="entry name" value="E set domains"/>
    <property type="match status" value="2"/>
</dbReference>
<dbReference type="InterPro" id="IPR011021">
    <property type="entry name" value="Arrestin-like_N"/>
</dbReference>
<keyword evidence="4" id="KW-0844">Vision</keyword>